<sequence>MTDFTVSRNWYAPLFVYGGETDTVSARGRLTPVTSTAVYFKLIGSSNDAMLNNRGEIVARDVAIDTFWSPAHSFLTSADQNIVVCNSGTITAGDDIFRVRTTLKGGSATVDNCGTMSTTGGRGVNIQEYCDLSQFTLTNAQGGIIKSQGDTIRLTSANSGTVFTGVIAITNNGRLETTGTGGRNGQAIDLGDVRVTEAGHVQITNGKTGVIQSADADAIRTSAFTQIANSGVIEARNGTSGSSGNDGIDAQSNIGVTVENYAGGTIIGARHGITGTQSIGITNDGTILGKQGSGINLDTASSTVTKIVNTAHGVITGTATATKDGDGIDVDGLIDLTNAGTIQAVGKYLGGDGFNEALAIGGGTVVNSGQIVSEQRAITVDNGHGGAAFAALALTNEAGGSIVAGNGAAAITIIGDKADTITNKSSIVGNVSTDAGNDVLNNAGSIKGDVSLGAGDDIANWTGDLTNVQRVDGGAGTDALNFDVVMSGTVKASFVNFETASGQILGQGGNDVIDLSSLKATGSLKLAGGDGNDIILGGTTDDLLIGGRGNDVLNGGAGKNVLIGGEGADTFILSTIKPDGGHDQIKDFETGIDTLQIDTKVFTALAQYGLGRLDFSELTFGAAATTADQHLIYNAKKGHLLYDPDGVGGQEAFVILAALSNHVDLAASDIVLI</sequence>
<organism evidence="2 4">
    <name type="scientific">Sphingomonas yabuuchiae</name>
    <dbReference type="NCBI Taxonomy" id="172044"/>
    <lineage>
        <taxon>Bacteria</taxon>
        <taxon>Pseudomonadati</taxon>
        <taxon>Pseudomonadota</taxon>
        <taxon>Alphaproteobacteria</taxon>
        <taxon>Sphingomonadales</taxon>
        <taxon>Sphingomonadaceae</taxon>
        <taxon>Sphingomonas</taxon>
    </lineage>
</organism>
<dbReference type="InterPro" id="IPR001343">
    <property type="entry name" value="Hemolysn_Ca-bd"/>
</dbReference>
<dbReference type="EMBL" id="JAFHKU010000132">
    <property type="protein sequence ID" value="MBN3559343.1"/>
    <property type="molecule type" value="Genomic_DNA"/>
</dbReference>
<dbReference type="Proteomes" id="UP000704529">
    <property type="component" value="Unassembled WGS sequence"/>
</dbReference>
<proteinExistence type="predicted"/>
<dbReference type="InterPro" id="IPR011049">
    <property type="entry name" value="Serralysin-like_metalloprot_C"/>
</dbReference>
<dbReference type="Pfam" id="PF00353">
    <property type="entry name" value="HemolysinCabind"/>
    <property type="match status" value="1"/>
</dbReference>
<dbReference type="Gene3D" id="2.150.10.10">
    <property type="entry name" value="Serralysin-like metalloprotease, C-terminal"/>
    <property type="match status" value="1"/>
</dbReference>
<evidence type="ECO:0000313" key="1">
    <source>
        <dbReference type="EMBL" id="MBB4609030.1"/>
    </source>
</evidence>
<evidence type="ECO:0000313" key="4">
    <source>
        <dbReference type="Proteomes" id="UP000704529"/>
    </source>
</evidence>
<dbReference type="RefSeq" id="WP_184104919.1">
    <property type="nucleotide sequence ID" value="NZ_JACHNX010000003.1"/>
</dbReference>
<evidence type="ECO:0000313" key="2">
    <source>
        <dbReference type="EMBL" id="MBN3559343.1"/>
    </source>
</evidence>
<reference evidence="1 3" key="1">
    <citation type="submission" date="2020-08" db="EMBL/GenBank/DDBJ databases">
        <title>Genomic Encyclopedia of Type Strains, Phase IV (KMG-IV): sequencing the most valuable type-strain genomes for metagenomic binning, comparative biology and taxonomic classification.</title>
        <authorList>
            <person name="Goeker M."/>
        </authorList>
    </citation>
    <scope>NUCLEOTIDE SEQUENCE [LARGE SCALE GENOMIC DNA]</scope>
    <source>
        <strain evidence="1 3">DSM 14562</strain>
    </source>
</reference>
<protein>
    <submittedName>
        <fullName evidence="1">Ca2+-binding RTX toxin-like protein</fullName>
    </submittedName>
</protein>
<dbReference type="Proteomes" id="UP000584663">
    <property type="component" value="Unassembled WGS sequence"/>
</dbReference>
<dbReference type="SUPFAM" id="SSF51120">
    <property type="entry name" value="beta-Roll"/>
    <property type="match status" value="1"/>
</dbReference>
<gene>
    <name evidence="1" type="ORF">GGQ89_001237</name>
    <name evidence="2" type="ORF">JYA60_14025</name>
</gene>
<accession>A0AA41A313</accession>
<evidence type="ECO:0000313" key="3">
    <source>
        <dbReference type="Proteomes" id="UP000584663"/>
    </source>
</evidence>
<dbReference type="AlphaFoldDB" id="A0AA41A313"/>
<reference evidence="2" key="2">
    <citation type="submission" date="2021-01" db="EMBL/GenBank/DDBJ databases">
        <title>Genome Sequencing of Type Strains.</title>
        <authorList>
            <person name="Lemaire J.F."/>
            <person name="Inderbitzin P."/>
            <person name="Collins S.B."/>
            <person name="Wespe N."/>
            <person name="Knight-Connoni V."/>
        </authorList>
    </citation>
    <scope>NUCLEOTIDE SEQUENCE</scope>
    <source>
        <strain evidence="2">DSM 14562</strain>
    </source>
</reference>
<keyword evidence="3" id="KW-1185">Reference proteome</keyword>
<dbReference type="PRINTS" id="PR00313">
    <property type="entry name" value="CABNDNGRPT"/>
</dbReference>
<name>A0AA41A313_9SPHN</name>
<comment type="caution">
    <text evidence="2">The sequence shown here is derived from an EMBL/GenBank/DDBJ whole genome shotgun (WGS) entry which is preliminary data.</text>
</comment>
<dbReference type="EMBL" id="JACHNX010000003">
    <property type="protein sequence ID" value="MBB4609030.1"/>
    <property type="molecule type" value="Genomic_DNA"/>
</dbReference>
<dbReference type="GO" id="GO:0005509">
    <property type="term" value="F:calcium ion binding"/>
    <property type="evidence" value="ECO:0007669"/>
    <property type="project" value="InterPro"/>
</dbReference>